<comment type="caution">
    <text evidence="1">The sequence shown here is derived from an EMBL/GenBank/DDBJ whole genome shotgun (WGS) entry which is preliminary data.</text>
</comment>
<dbReference type="AlphaFoldDB" id="A0A8H8XC69"/>
<proteinExistence type="predicted"/>
<sequence>MSKGVRQIAWFIFENGIKTSRGSELKYESQISMSNWVANYLL</sequence>
<dbReference type="EMBL" id="CAESAQ020000076">
    <property type="protein sequence ID" value="CAB5502625.1"/>
    <property type="molecule type" value="Genomic_DNA"/>
</dbReference>
<evidence type="ECO:0000313" key="1">
    <source>
        <dbReference type="EMBL" id="CAB5502625.1"/>
    </source>
</evidence>
<gene>
    <name evidence="1" type="ORF">THERMOS_1639</name>
</gene>
<name>A0A8H8XC69_9GAMM</name>
<reference evidence="1 2" key="1">
    <citation type="submission" date="2020-05" db="EMBL/GenBank/DDBJ databases">
        <authorList>
            <person name="Petersen J."/>
            <person name="Sayavedra L."/>
        </authorList>
    </citation>
    <scope>NUCLEOTIDE SEQUENCE [LARGE SCALE GENOMIC DNA]</scope>
    <source>
        <strain evidence="1">B thermophilus SOXS</strain>
    </source>
</reference>
<evidence type="ECO:0000313" key="2">
    <source>
        <dbReference type="Proteomes" id="UP000643672"/>
    </source>
</evidence>
<protein>
    <submittedName>
        <fullName evidence="1">Uncharacterized protein</fullName>
    </submittedName>
</protein>
<keyword evidence="2" id="KW-1185">Reference proteome</keyword>
<organism evidence="1 2">
    <name type="scientific">Bathymodiolus thermophilus thioautotrophic gill symbiont</name>
    <dbReference type="NCBI Taxonomy" id="2360"/>
    <lineage>
        <taxon>Bacteria</taxon>
        <taxon>Pseudomonadati</taxon>
        <taxon>Pseudomonadota</taxon>
        <taxon>Gammaproteobacteria</taxon>
        <taxon>sulfur-oxidizing symbionts</taxon>
    </lineage>
</organism>
<accession>A0A8H8XC69</accession>
<dbReference type="Proteomes" id="UP000643672">
    <property type="component" value="Unassembled WGS sequence"/>
</dbReference>